<sequence>MAKNKSIFVFENMIELGHVMQSVACWAGTWYDKWFSPSSGVDIVVPVVVILTFLDFRGSLRRRSRVSNYPTGSASAPVAAAAPNRYRWTCD</sequence>
<evidence type="ECO:0000313" key="1">
    <source>
        <dbReference type="EMBL" id="DAA03657.1"/>
    </source>
</evidence>
<accession>Q6IHF8</accession>
<reference evidence="1" key="1">
    <citation type="journal article" date="2003" name="Genome Biol.">
        <title>An integrated gene annotation and transcriptional profiling approach towards the full gene content of the Drosophila genome.</title>
        <authorList>
            <person name="Hild M."/>
            <person name="Beckmann B."/>
            <person name="Haas S.A."/>
            <person name="Koch B."/>
            <person name="Solovyev V."/>
            <person name="Busold C."/>
            <person name="Fellenberg K."/>
            <person name="Boutros M."/>
            <person name="Vingron M."/>
            <person name="Sauer F."/>
            <person name="Hoheisel J.D."/>
            <person name="Paro R."/>
        </authorList>
    </citation>
    <scope>NUCLEOTIDE SEQUENCE</scope>
</reference>
<organism evidence="1">
    <name type="scientific">Drosophila melanogaster</name>
    <name type="common">Fruit fly</name>
    <dbReference type="NCBI Taxonomy" id="7227"/>
    <lineage>
        <taxon>Eukaryota</taxon>
        <taxon>Metazoa</taxon>
        <taxon>Ecdysozoa</taxon>
        <taxon>Arthropoda</taxon>
        <taxon>Hexapoda</taxon>
        <taxon>Insecta</taxon>
        <taxon>Pterygota</taxon>
        <taxon>Neoptera</taxon>
        <taxon>Endopterygota</taxon>
        <taxon>Diptera</taxon>
        <taxon>Brachycera</taxon>
        <taxon>Muscomorpha</taxon>
        <taxon>Ephydroidea</taxon>
        <taxon>Drosophilidae</taxon>
        <taxon>Drosophila</taxon>
        <taxon>Sophophora</taxon>
    </lineage>
</organism>
<proteinExistence type="predicted"/>
<protein>
    <submittedName>
        <fullName evidence="1">HDC02647</fullName>
    </submittedName>
</protein>
<dbReference type="AlphaFoldDB" id="Q6IHF8"/>
<name>Q6IHF8_DROME</name>
<gene>
    <name evidence="1" type="ORF">HDC02647</name>
</gene>
<dbReference type="EMBL" id="BK003458">
    <property type="protein sequence ID" value="DAA03657.1"/>
    <property type="molecule type" value="Genomic_DNA"/>
</dbReference>